<evidence type="ECO:0000256" key="1">
    <source>
        <dbReference type="SAM" id="Phobius"/>
    </source>
</evidence>
<keyword evidence="1" id="KW-0472">Membrane</keyword>
<protein>
    <submittedName>
        <fullName evidence="2">Uncharacterized protein</fullName>
    </submittedName>
</protein>
<name>A0A1X3J4X2_ECOLX</name>
<organism evidence="2 3">
    <name type="scientific">Escherichia coli TA447</name>
    <dbReference type="NCBI Taxonomy" id="656447"/>
    <lineage>
        <taxon>Bacteria</taxon>
        <taxon>Pseudomonadati</taxon>
        <taxon>Pseudomonadota</taxon>
        <taxon>Gammaproteobacteria</taxon>
        <taxon>Enterobacterales</taxon>
        <taxon>Enterobacteriaceae</taxon>
        <taxon>Escherichia</taxon>
    </lineage>
</organism>
<evidence type="ECO:0000313" key="3">
    <source>
        <dbReference type="Proteomes" id="UP000193942"/>
    </source>
</evidence>
<gene>
    <name evidence="2" type="ORF">ECXG_05281</name>
</gene>
<keyword evidence="1" id="KW-1133">Transmembrane helix</keyword>
<dbReference type="EMBL" id="ADIZ01000008">
    <property type="protein sequence ID" value="OSK97114.1"/>
    <property type="molecule type" value="Genomic_DNA"/>
</dbReference>
<accession>A0A1X3J4X2</accession>
<keyword evidence="1" id="KW-0812">Transmembrane</keyword>
<dbReference type="RefSeq" id="WP_240757926.1">
    <property type="nucleotide sequence ID" value="NZ_ADIZ01000008.1"/>
</dbReference>
<comment type="caution">
    <text evidence="2">The sequence shown here is derived from an EMBL/GenBank/DDBJ whole genome shotgun (WGS) entry which is preliminary data.</text>
</comment>
<evidence type="ECO:0000313" key="2">
    <source>
        <dbReference type="EMBL" id="OSK97114.1"/>
    </source>
</evidence>
<dbReference type="AlphaFoldDB" id="A0A1X3J4X2"/>
<sequence length="43" mass="4546">MSDKLIKLAQVLCVIVGISLSVMLVALFLSTAWRALTLSGLLG</sequence>
<reference evidence="2 3" key="1">
    <citation type="submission" date="2010-04" db="EMBL/GenBank/DDBJ databases">
        <title>The Genome Sequence of Escherichia coli TA447.</title>
        <authorList>
            <consortium name="The Broad Institute Genome Sequencing Platform"/>
            <consortium name="The Broad Institute Genome Sequencing Center for Infectious Disease"/>
            <person name="Feldgarden M."/>
            <person name="Gordon D.M."/>
            <person name="Johnson J.R."/>
            <person name="Johnston B.D."/>
            <person name="Young S."/>
            <person name="Zeng Q."/>
            <person name="Koehrsen M."/>
            <person name="Alvarado L."/>
            <person name="Berlin A.M."/>
            <person name="Borenstein D."/>
            <person name="Chapman S.B."/>
            <person name="Chen Z."/>
            <person name="Engels R."/>
            <person name="Freedman E."/>
            <person name="Gellesch M."/>
            <person name="Goldberg J."/>
            <person name="Griggs A."/>
            <person name="Gujja S."/>
            <person name="Heilman E.R."/>
            <person name="Heiman D.I."/>
            <person name="Hepburn T.A."/>
            <person name="Howarth C."/>
            <person name="Jen D."/>
            <person name="Larson L."/>
            <person name="Mehta T."/>
            <person name="Park D."/>
            <person name="Pearson M."/>
            <person name="Richards J."/>
            <person name="Roberts A."/>
            <person name="Saif S."/>
            <person name="Shea T.D."/>
            <person name="Shenoy N."/>
            <person name="Sisk P."/>
            <person name="Stolte C."/>
            <person name="Sykes S.N."/>
            <person name="Walk T."/>
            <person name="White J."/>
            <person name="Yandava C."/>
            <person name="Haas B."/>
            <person name="Henn M.R."/>
            <person name="Nusbaum C."/>
            <person name="Birren B."/>
        </authorList>
    </citation>
    <scope>NUCLEOTIDE SEQUENCE [LARGE SCALE GENOMIC DNA]</scope>
    <source>
        <strain evidence="2 3">TA447</strain>
    </source>
</reference>
<feature type="transmembrane region" description="Helical" evidence="1">
    <location>
        <begin position="12"/>
        <end position="33"/>
    </location>
</feature>
<proteinExistence type="predicted"/>
<dbReference type="Proteomes" id="UP000193942">
    <property type="component" value="Unassembled WGS sequence"/>
</dbReference>